<dbReference type="EMBL" id="BKCJ011207835">
    <property type="protein sequence ID" value="GFD03874.1"/>
    <property type="molecule type" value="Genomic_DNA"/>
</dbReference>
<proteinExistence type="predicted"/>
<organism evidence="2">
    <name type="scientific">Tanacetum cinerariifolium</name>
    <name type="common">Dalmatian daisy</name>
    <name type="synonym">Chrysanthemum cinerariifolium</name>
    <dbReference type="NCBI Taxonomy" id="118510"/>
    <lineage>
        <taxon>Eukaryota</taxon>
        <taxon>Viridiplantae</taxon>
        <taxon>Streptophyta</taxon>
        <taxon>Embryophyta</taxon>
        <taxon>Tracheophyta</taxon>
        <taxon>Spermatophyta</taxon>
        <taxon>Magnoliopsida</taxon>
        <taxon>eudicotyledons</taxon>
        <taxon>Gunneridae</taxon>
        <taxon>Pentapetalae</taxon>
        <taxon>asterids</taxon>
        <taxon>campanulids</taxon>
        <taxon>Asterales</taxon>
        <taxon>Asteraceae</taxon>
        <taxon>Asteroideae</taxon>
        <taxon>Anthemideae</taxon>
        <taxon>Anthemidinae</taxon>
        <taxon>Tanacetum</taxon>
    </lineage>
</organism>
<evidence type="ECO:0000256" key="1">
    <source>
        <dbReference type="SAM" id="MobiDB-lite"/>
    </source>
</evidence>
<feature type="region of interest" description="Disordered" evidence="1">
    <location>
        <begin position="84"/>
        <end position="109"/>
    </location>
</feature>
<feature type="non-terminal residue" evidence="2">
    <location>
        <position position="1"/>
    </location>
</feature>
<sequence length="109" mass="12173">KAALLSPKQKPGLNSYAVRNTCCFLTLEDSIMDPVTHKYNPPNYLRWQSAPASGHSQSKRTFESRAKRSSKIISLGQNSTLLASTHRVKSKTDIKSPMHYPRGIARTSE</sequence>
<accession>A0A699T4P6</accession>
<gene>
    <name evidence="2" type="ORF">Tci_875843</name>
</gene>
<name>A0A699T4P6_TANCI</name>
<comment type="caution">
    <text evidence="2">The sequence shown here is derived from an EMBL/GenBank/DDBJ whole genome shotgun (WGS) entry which is preliminary data.</text>
</comment>
<evidence type="ECO:0000313" key="2">
    <source>
        <dbReference type="EMBL" id="GFD03874.1"/>
    </source>
</evidence>
<dbReference type="AlphaFoldDB" id="A0A699T4P6"/>
<protein>
    <submittedName>
        <fullName evidence="2">Uncharacterized protein</fullName>
    </submittedName>
</protein>
<reference evidence="2" key="1">
    <citation type="journal article" date="2019" name="Sci. Rep.">
        <title>Draft genome of Tanacetum cinerariifolium, the natural source of mosquito coil.</title>
        <authorList>
            <person name="Yamashiro T."/>
            <person name="Shiraishi A."/>
            <person name="Satake H."/>
            <person name="Nakayama K."/>
        </authorList>
    </citation>
    <scope>NUCLEOTIDE SEQUENCE</scope>
</reference>
<feature type="region of interest" description="Disordered" evidence="1">
    <location>
        <begin position="48"/>
        <end position="69"/>
    </location>
</feature>